<dbReference type="RefSeq" id="WP_109738378.1">
    <property type="nucleotide sequence ID" value="NZ_PPEG02000004.1"/>
</dbReference>
<evidence type="ECO:0000256" key="1">
    <source>
        <dbReference type="SAM" id="SignalP"/>
    </source>
</evidence>
<evidence type="ECO:0000313" key="2">
    <source>
        <dbReference type="EMBL" id="PWN61690.1"/>
    </source>
</evidence>
<reference evidence="2 3" key="1">
    <citation type="submission" date="2018-04" db="EMBL/GenBank/DDBJ databases">
        <title>Chryseobacterium oncorhynchi 701B-08T from rainbow trout, and Chryseobacterium viscerum 687B-08T from diseased fish.</title>
        <authorList>
            <person name="Jeong J.-J."/>
            <person name="Lee Y.J."/>
            <person name="Pathiraja D."/>
            <person name="Park B."/>
            <person name="Choi I.-G."/>
            <person name="Kim K.D."/>
        </authorList>
    </citation>
    <scope>NUCLEOTIDE SEQUENCE [LARGE SCALE GENOMIC DNA]</scope>
    <source>
        <strain evidence="2 3">687B-08</strain>
    </source>
</reference>
<evidence type="ECO:0008006" key="4">
    <source>
        <dbReference type="Google" id="ProtNLM"/>
    </source>
</evidence>
<gene>
    <name evidence="2" type="ORF">C1634_010450</name>
</gene>
<comment type="caution">
    <text evidence="2">The sequence shown here is derived from an EMBL/GenBank/DDBJ whole genome shotgun (WGS) entry which is preliminary data.</text>
</comment>
<feature type="signal peptide" evidence="1">
    <location>
        <begin position="1"/>
        <end position="20"/>
    </location>
</feature>
<protein>
    <recommendedName>
        <fullName evidence="4">HYR domain-containing protein</fullName>
    </recommendedName>
</protein>
<proteinExistence type="predicted"/>
<organism evidence="2 3">
    <name type="scientific">Chryseobacterium viscerum</name>
    <dbReference type="NCBI Taxonomy" id="1037377"/>
    <lineage>
        <taxon>Bacteria</taxon>
        <taxon>Pseudomonadati</taxon>
        <taxon>Bacteroidota</taxon>
        <taxon>Flavobacteriia</taxon>
        <taxon>Flavobacteriales</taxon>
        <taxon>Weeksellaceae</taxon>
        <taxon>Chryseobacterium group</taxon>
        <taxon>Chryseobacterium</taxon>
    </lineage>
</organism>
<evidence type="ECO:0000313" key="3">
    <source>
        <dbReference type="Proteomes" id="UP000236413"/>
    </source>
</evidence>
<dbReference type="NCBIfam" id="NF040941">
    <property type="entry name" value="GGGWT_bact"/>
    <property type="match status" value="1"/>
</dbReference>
<dbReference type="InterPro" id="IPR036056">
    <property type="entry name" value="Fibrinogen-like_C"/>
</dbReference>
<sequence>MKKYILLVFVMMMVPFQLVAQVGINTTSPNSKSALEVVSKDKNTGTLLTRLTSAERNAITGLTTTEDGLTIYNTDEKCYNYYQAVNATWLSLCGTYKPAVYTVDCSKIKVFGTYTQGTSLNVSNYITMPVTVTTAGTYHIIAKTTNGYYFEKSGVFPNAGTFTISLAGSGAPSAGPQTDTISFEYDGIISTSCTSVTVAVNGSQISYGITCGSATVNGTYNAQTVLDYATNTVTIPLSNVDTGGQVTIISSSNNGVNFTDTETITTGSSSITLHGSGTPTSAGVFTYTFTTNGANSQTCTFSVTFDTTKGTFADPADRCLDIYNLGKRTDGEYWIKTGSSDVTPIKTYCDMTHGGYTLLWSFSEKTAYTGGGIYGAANSMDISGNSTGAALFTNSPQNLVTALAGVMNYASYRIPLTAMQNSKSATLGDYRVQITNNPTNMNDSWGNNNFFNAKPISGYDYIVNNSSTCEHPYVPTMGKIFGYVYDGRTNNATYNNVATAGRSCPYINSGYTSHWDAGGRISGMIVAPDGTSINANTYNNMFGYFGEVQGNHHFGKCTTDDNSFTTVTCASGSLRPHSFNSGEGRYLQWYVK</sequence>
<feature type="chain" id="PRO_5016237216" description="HYR domain-containing protein" evidence="1">
    <location>
        <begin position="21"/>
        <end position="592"/>
    </location>
</feature>
<dbReference type="AlphaFoldDB" id="A0A316WT26"/>
<name>A0A316WT26_9FLAO</name>
<dbReference type="Proteomes" id="UP000236413">
    <property type="component" value="Unassembled WGS sequence"/>
</dbReference>
<dbReference type="Gene3D" id="2.60.120.1000">
    <property type="match status" value="1"/>
</dbReference>
<dbReference type="SUPFAM" id="SSF56496">
    <property type="entry name" value="Fibrinogen C-terminal domain-like"/>
    <property type="match status" value="1"/>
</dbReference>
<accession>A0A316WT26</accession>
<dbReference type="EMBL" id="PPEG02000004">
    <property type="protein sequence ID" value="PWN61690.1"/>
    <property type="molecule type" value="Genomic_DNA"/>
</dbReference>
<keyword evidence="1" id="KW-0732">Signal</keyword>